<dbReference type="AlphaFoldDB" id="A0AAE3AGI2"/>
<comment type="caution">
    <text evidence="2">The sequence shown here is derived from an EMBL/GenBank/DDBJ whole genome shotgun (WGS) entry which is preliminary data.</text>
</comment>
<dbReference type="PANTHER" id="PTHR43591">
    <property type="entry name" value="METHYLTRANSFERASE"/>
    <property type="match status" value="1"/>
</dbReference>
<evidence type="ECO:0000259" key="1">
    <source>
        <dbReference type="Pfam" id="PF08241"/>
    </source>
</evidence>
<keyword evidence="2" id="KW-0489">Methyltransferase</keyword>
<dbReference type="InterPro" id="IPR029063">
    <property type="entry name" value="SAM-dependent_MTases_sf"/>
</dbReference>
<proteinExistence type="predicted"/>
<dbReference type="InterPro" id="IPR013216">
    <property type="entry name" value="Methyltransf_11"/>
</dbReference>
<dbReference type="GO" id="GO:0008757">
    <property type="term" value="F:S-adenosylmethionine-dependent methyltransferase activity"/>
    <property type="evidence" value="ECO:0007669"/>
    <property type="project" value="InterPro"/>
</dbReference>
<gene>
    <name evidence="2" type="ORF">LKD37_08575</name>
</gene>
<keyword evidence="3" id="KW-1185">Reference proteome</keyword>
<accession>A0AAE3AGI2</accession>
<evidence type="ECO:0000313" key="3">
    <source>
        <dbReference type="Proteomes" id="UP001199319"/>
    </source>
</evidence>
<dbReference type="GO" id="GO:0032259">
    <property type="term" value="P:methylation"/>
    <property type="evidence" value="ECO:0007669"/>
    <property type="project" value="UniProtKB-KW"/>
</dbReference>
<evidence type="ECO:0000313" key="2">
    <source>
        <dbReference type="EMBL" id="MCC2129566.1"/>
    </source>
</evidence>
<feature type="domain" description="Methyltransferase type 11" evidence="1">
    <location>
        <begin position="53"/>
        <end position="147"/>
    </location>
</feature>
<dbReference type="SUPFAM" id="SSF53335">
    <property type="entry name" value="S-adenosyl-L-methionine-dependent methyltransferases"/>
    <property type="match status" value="1"/>
</dbReference>
<sequence length="244" mass="27671">MISELEKRVQRYWTQRSHDFGTVRRNELEDEMGRKWFRELEKHLPENGKLKILDVGTGTGFFAVLLAQAGHRVEGVDLTPAMLEEARALAAQRGLDITFREMDAQTLDYEDGCFDAVISRNLTWTLPDPERAYGQWFRVLKPGGVLLNFDADYAANVRSRSTQNRRVPADSPYGHVGMTDRLQRENDEITLTMDVGRARPAGDREVLEGIGFADCRVDTRVGRRILGPLDLEHAPMFGIAARKP</sequence>
<dbReference type="Proteomes" id="UP001199319">
    <property type="component" value="Unassembled WGS sequence"/>
</dbReference>
<protein>
    <submittedName>
        <fullName evidence="2">Class I SAM-dependent methyltransferase</fullName>
    </submittedName>
</protein>
<organism evidence="2 3">
    <name type="scientific">Brotocaccenecus cirricatena</name>
    <dbReference type="NCBI Taxonomy" id="3064195"/>
    <lineage>
        <taxon>Bacteria</taxon>
        <taxon>Bacillati</taxon>
        <taxon>Bacillota</taxon>
        <taxon>Clostridia</taxon>
        <taxon>Eubacteriales</taxon>
        <taxon>Oscillospiraceae</taxon>
        <taxon>Brotocaccenecus</taxon>
    </lineage>
</organism>
<keyword evidence="2" id="KW-0808">Transferase</keyword>
<dbReference type="CDD" id="cd02440">
    <property type="entry name" value="AdoMet_MTases"/>
    <property type="match status" value="1"/>
</dbReference>
<dbReference type="PANTHER" id="PTHR43591:SF24">
    <property type="entry name" value="2-METHOXY-6-POLYPRENYL-1,4-BENZOQUINOL METHYLASE, MITOCHONDRIAL"/>
    <property type="match status" value="1"/>
</dbReference>
<dbReference type="EMBL" id="JAJEPW010000021">
    <property type="protein sequence ID" value="MCC2129566.1"/>
    <property type="molecule type" value="Genomic_DNA"/>
</dbReference>
<reference evidence="2" key="1">
    <citation type="submission" date="2021-10" db="EMBL/GenBank/DDBJ databases">
        <title>Anaerobic single-cell dispensing facilitates the cultivation of human gut bacteria.</title>
        <authorList>
            <person name="Afrizal A."/>
        </authorList>
    </citation>
    <scope>NUCLEOTIDE SEQUENCE</scope>
    <source>
        <strain evidence="2">CLA-AA-H272</strain>
    </source>
</reference>
<dbReference type="Gene3D" id="3.40.50.150">
    <property type="entry name" value="Vaccinia Virus protein VP39"/>
    <property type="match status" value="1"/>
</dbReference>
<dbReference type="Pfam" id="PF08241">
    <property type="entry name" value="Methyltransf_11"/>
    <property type="match status" value="1"/>
</dbReference>
<dbReference type="RefSeq" id="WP_302928841.1">
    <property type="nucleotide sequence ID" value="NZ_JAJEPW010000021.1"/>
</dbReference>
<name>A0AAE3AGI2_9FIRM</name>